<dbReference type="PATRIC" id="fig|1121305.3.peg.2"/>
<gene>
    <name evidence="2" type="ORF">CLCOL_00020</name>
</gene>
<feature type="coiled-coil region" evidence="1">
    <location>
        <begin position="15"/>
        <end position="49"/>
    </location>
</feature>
<reference evidence="2 3" key="1">
    <citation type="submission" date="2016-02" db="EMBL/GenBank/DDBJ databases">
        <title>Genome sequence of Clostridium colicanis DSM 13634.</title>
        <authorList>
            <person name="Poehlein A."/>
            <person name="Daniel R."/>
        </authorList>
    </citation>
    <scope>NUCLEOTIDE SEQUENCE [LARGE SCALE GENOMIC DNA]</scope>
    <source>
        <strain evidence="2 3">DSM 13634</strain>
    </source>
</reference>
<dbReference type="AlphaFoldDB" id="A0A151AQZ4"/>
<comment type="caution">
    <text evidence="2">The sequence shown here is derived from an EMBL/GenBank/DDBJ whole genome shotgun (WGS) entry which is preliminary data.</text>
</comment>
<dbReference type="EMBL" id="LTBB01000001">
    <property type="protein sequence ID" value="KYH30064.1"/>
    <property type="molecule type" value="Genomic_DNA"/>
</dbReference>
<keyword evidence="1" id="KW-0175">Coiled coil</keyword>
<dbReference type="STRING" id="1121305.CLCOL_00020"/>
<evidence type="ECO:0000313" key="3">
    <source>
        <dbReference type="Proteomes" id="UP000075374"/>
    </source>
</evidence>
<keyword evidence="3" id="KW-1185">Reference proteome</keyword>
<dbReference type="Proteomes" id="UP000075374">
    <property type="component" value="Unassembled WGS sequence"/>
</dbReference>
<organism evidence="2 3">
    <name type="scientific">Clostridium colicanis DSM 13634</name>
    <dbReference type="NCBI Taxonomy" id="1121305"/>
    <lineage>
        <taxon>Bacteria</taxon>
        <taxon>Bacillati</taxon>
        <taxon>Bacillota</taxon>
        <taxon>Clostridia</taxon>
        <taxon>Eubacteriales</taxon>
        <taxon>Clostridiaceae</taxon>
        <taxon>Clostridium</taxon>
    </lineage>
</organism>
<evidence type="ECO:0000256" key="1">
    <source>
        <dbReference type="SAM" id="Coils"/>
    </source>
</evidence>
<name>A0A151AQZ4_9CLOT</name>
<protein>
    <submittedName>
        <fullName evidence="2">Uncharacterized protein</fullName>
    </submittedName>
</protein>
<proteinExistence type="predicted"/>
<sequence length="53" mass="6304">MLDLIEEKLLKMRALACLVKEKEMDKEEIEKINKEIQRLAKEVNGLYEESRVI</sequence>
<evidence type="ECO:0000313" key="2">
    <source>
        <dbReference type="EMBL" id="KYH30064.1"/>
    </source>
</evidence>
<accession>A0A151AQZ4</accession>